<proteinExistence type="inferred from homology"/>
<feature type="transmembrane region" description="Helical" evidence="6">
    <location>
        <begin position="336"/>
        <end position="357"/>
    </location>
</feature>
<dbReference type="AlphaFoldDB" id="A0A0C3QR71"/>
<evidence type="ECO:0000256" key="2">
    <source>
        <dbReference type="ARBA" id="ARBA00022692"/>
    </source>
</evidence>
<dbReference type="Proteomes" id="UP000054248">
    <property type="component" value="Unassembled WGS sequence"/>
</dbReference>
<evidence type="ECO:0000256" key="3">
    <source>
        <dbReference type="ARBA" id="ARBA00022989"/>
    </source>
</evidence>
<comment type="subcellular location">
    <subcellularLocation>
        <location evidence="1">Membrane</location>
        <topology evidence="1">Multi-pass membrane protein</topology>
    </subcellularLocation>
</comment>
<feature type="transmembrane region" description="Helical" evidence="6">
    <location>
        <begin position="432"/>
        <end position="454"/>
    </location>
</feature>
<protein>
    <recommendedName>
        <fullName evidence="11">Threonine/serine exporter-like N-terminal domain-containing protein</fullName>
    </recommendedName>
</protein>
<feature type="transmembrane region" description="Helical" evidence="6">
    <location>
        <begin position="147"/>
        <end position="167"/>
    </location>
</feature>
<keyword evidence="2 6" id="KW-0812">Transmembrane</keyword>
<organism evidence="9 10">
    <name type="scientific">Tulasnella calospora MUT 4182</name>
    <dbReference type="NCBI Taxonomy" id="1051891"/>
    <lineage>
        <taxon>Eukaryota</taxon>
        <taxon>Fungi</taxon>
        <taxon>Dikarya</taxon>
        <taxon>Basidiomycota</taxon>
        <taxon>Agaricomycotina</taxon>
        <taxon>Agaricomycetes</taxon>
        <taxon>Cantharellales</taxon>
        <taxon>Tulasnellaceae</taxon>
        <taxon>Tulasnella</taxon>
    </lineage>
</organism>
<feature type="transmembrane region" description="Helical" evidence="6">
    <location>
        <begin position="215"/>
        <end position="237"/>
    </location>
</feature>
<dbReference type="GO" id="GO:0016020">
    <property type="term" value="C:membrane"/>
    <property type="evidence" value="ECO:0007669"/>
    <property type="project" value="UniProtKB-SubCell"/>
</dbReference>
<evidence type="ECO:0000256" key="5">
    <source>
        <dbReference type="ARBA" id="ARBA00034125"/>
    </source>
</evidence>
<dbReference type="InterPro" id="IPR051361">
    <property type="entry name" value="ThrE/Ser_Exporter"/>
</dbReference>
<dbReference type="Pfam" id="PF06738">
    <property type="entry name" value="ThrE"/>
    <property type="match status" value="1"/>
</dbReference>
<evidence type="ECO:0000256" key="4">
    <source>
        <dbReference type="ARBA" id="ARBA00023136"/>
    </source>
</evidence>
<name>A0A0C3QR71_9AGAM</name>
<evidence type="ECO:0008006" key="11">
    <source>
        <dbReference type="Google" id="ProtNLM"/>
    </source>
</evidence>
<keyword evidence="10" id="KW-1185">Reference proteome</keyword>
<dbReference type="Pfam" id="PF12821">
    <property type="entry name" value="ThrE_2"/>
    <property type="match status" value="1"/>
</dbReference>
<feature type="transmembrane region" description="Helical" evidence="6">
    <location>
        <begin position="392"/>
        <end position="412"/>
    </location>
</feature>
<evidence type="ECO:0000313" key="10">
    <source>
        <dbReference type="Proteomes" id="UP000054248"/>
    </source>
</evidence>
<dbReference type="EMBL" id="KN822974">
    <property type="protein sequence ID" value="KIO30219.1"/>
    <property type="molecule type" value="Genomic_DNA"/>
</dbReference>
<evidence type="ECO:0000259" key="7">
    <source>
        <dbReference type="Pfam" id="PF06738"/>
    </source>
</evidence>
<evidence type="ECO:0000259" key="8">
    <source>
        <dbReference type="Pfam" id="PF12821"/>
    </source>
</evidence>
<accession>A0A0C3QR71</accession>
<keyword evidence="4 6" id="KW-0472">Membrane</keyword>
<evidence type="ECO:0000256" key="6">
    <source>
        <dbReference type="SAM" id="Phobius"/>
    </source>
</evidence>
<feature type="transmembrane region" description="Helical" evidence="6">
    <location>
        <begin position="174"/>
        <end position="195"/>
    </location>
</feature>
<feature type="transmembrane region" description="Helical" evidence="6">
    <location>
        <begin position="363"/>
        <end position="380"/>
    </location>
</feature>
<dbReference type="GO" id="GO:0022857">
    <property type="term" value="F:transmembrane transporter activity"/>
    <property type="evidence" value="ECO:0007669"/>
    <property type="project" value="InterPro"/>
</dbReference>
<dbReference type="HOGENOM" id="CLU_007078_4_1_1"/>
<dbReference type="PANTHER" id="PTHR31082">
    <property type="entry name" value="PHEROMONE-REGULATED MEMBRANE PROTEIN 10"/>
    <property type="match status" value="1"/>
</dbReference>
<dbReference type="InterPro" id="IPR024528">
    <property type="entry name" value="ThrE_2"/>
</dbReference>
<evidence type="ECO:0000256" key="1">
    <source>
        <dbReference type="ARBA" id="ARBA00004141"/>
    </source>
</evidence>
<dbReference type="PANTHER" id="PTHR31082:SF4">
    <property type="entry name" value="PHEROMONE-REGULATED MEMBRANE PROTEIN 10"/>
    <property type="match status" value="1"/>
</dbReference>
<feature type="domain" description="Threonine/Serine exporter ThrE" evidence="8">
    <location>
        <begin position="332"/>
        <end position="448"/>
    </location>
</feature>
<evidence type="ECO:0000313" key="9">
    <source>
        <dbReference type="EMBL" id="KIO30219.1"/>
    </source>
</evidence>
<reference evidence="10" key="2">
    <citation type="submission" date="2015-01" db="EMBL/GenBank/DDBJ databases">
        <title>Evolutionary Origins and Diversification of the Mycorrhizal Mutualists.</title>
        <authorList>
            <consortium name="DOE Joint Genome Institute"/>
            <consortium name="Mycorrhizal Genomics Consortium"/>
            <person name="Kohler A."/>
            <person name="Kuo A."/>
            <person name="Nagy L.G."/>
            <person name="Floudas D."/>
            <person name="Copeland A."/>
            <person name="Barry K.W."/>
            <person name="Cichocki N."/>
            <person name="Veneault-Fourrey C."/>
            <person name="LaButti K."/>
            <person name="Lindquist E.A."/>
            <person name="Lipzen A."/>
            <person name="Lundell T."/>
            <person name="Morin E."/>
            <person name="Murat C."/>
            <person name="Riley R."/>
            <person name="Ohm R."/>
            <person name="Sun H."/>
            <person name="Tunlid A."/>
            <person name="Henrissat B."/>
            <person name="Grigoriev I.V."/>
            <person name="Hibbett D.S."/>
            <person name="Martin F."/>
        </authorList>
    </citation>
    <scope>NUCLEOTIDE SEQUENCE [LARGE SCALE GENOMIC DNA]</scope>
    <source>
        <strain evidence="10">MUT 4182</strain>
    </source>
</reference>
<gene>
    <name evidence="9" type="ORF">M407DRAFT_225028</name>
</gene>
<dbReference type="InterPro" id="IPR010619">
    <property type="entry name" value="ThrE-like_N"/>
</dbReference>
<sequence length="464" mass="49355">MLFGSPSHRLESQLKATAVVLDVQAEFVHMPNIVVVSFGDSDTRTSRTHFIKVSGVLQLGRLHTVHKIYRNVVHDDVGVEEATAQLNQIIKAKPIFGTLSKTILAALCTGLICPMAFGGSFVDMLVAGGEGALLSYLQFGIASKNAMYSNVFEISVAIIMSFIARGLASIPSQIFCYSAISSAGIVLVLPGYMILCSALELASKNIVTGSVKLTFAIVYSLFLGFGLTIGSDLYLLLDSNARNAQVMASEDMNQVVINGRFAASNDSVITNFAGSFTFTNGTSLSSPPNTIDGCYRDPNWPWYLQPFPIWSLAILVPAFSICSSASNGQPFRSRQLPVMTLISCASFAANTAANHLIFNRSDVVSAIGAFVAGLLGNLYSRVTKTGTSFTSMVTGVLFLVPAGIAATGGLSQNYRGVDGDQYSNGLIIGLRTVQVAIGITVGLFASSLLIYSFGRTKRGAIFAF</sequence>
<reference evidence="9 10" key="1">
    <citation type="submission" date="2014-04" db="EMBL/GenBank/DDBJ databases">
        <authorList>
            <consortium name="DOE Joint Genome Institute"/>
            <person name="Kuo A."/>
            <person name="Girlanda M."/>
            <person name="Perotto S."/>
            <person name="Kohler A."/>
            <person name="Nagy L.G."/>
            <person name="Floudas D."/>
            <person name="Copeland A."/>
            <person name="Barry K.W."/>
            <person name="Cichocki N."/>
            <person name="Veneault-Fourrey C."/>
            <person name="LaButti K."/>
            <person name="Lindquist E.A."/>
            <person name="Lipzen A."/>
            <person name="Lundell T."/>
            <person name="Morin E."/>
            <person name="Murat C."/>
            <person name="Sun H."/>
            <person name="Tunlid A."/>
            <person name="Henrissat B."/>
            <person name="Grigoriev I.V."/>
            <person name="Hibbett D.S."/>
            <person name="Martin F."/>
            <person name="Nordberg H.P."/>
            <person name="Cantor M.N."/>
            <person name="Hua S.X."/>
        </authorList>
    </citation>
    <scope>NUCLEOTIDE SEQUENCE [LARGE SCALE GENOMIC DNA]</scope>
    <source>
        <strain evidence="9 10">MUT 4182</strain>
    </source>
</reference>
<comment type="similarity">
    <text evidence="5">Belongs to the ThrE exporter (TC 2.A.79) family.</text>
</comment>
<dbReference type="OrthoDB" id="413008at2759"/>
<feature type="domain" description="Threonine/serine exporter-like N-terminal" evidence="7">
    <location>
        <begin position="1"/>
        <end position="233"/>
    </location>
</feature>
<feature type="transmembrane region" description="Helical" evidence="6">
    <location>
        <begin position="103"/>
        <end position="127"/>
    </location>
</feature>
<keyword evidence="3 6" id="KW-1133">Transmembrane helix</keyword>